<dbReference type="Proteomes" id="UP000000322">
    <property type="component" value="Chromosome"/>
</dbReference>
<dbReference type="AlphaFoldDB" id="D1BG60"/>
<sequence>MNDTSPTSDAQKITSLLKDFRFGMFTTLDSGKPVARPFTIQEVEPGGDLWFLVSKRSSAVQQLAADSRAGVALSSNDSWVSLTGTAEVVHSQERVDKYWSPVVEAWFPDGKEDPEITVLKFSADGGEYWDTPGSRVATALAFVKAKVTGEPLEGDTGKVDL</sequence>
<dbReference type="eggNOG" id="COG3871">
    <property type="taxonomic scope" value="Bacteria"/>
</dbReference>
<protein>
    <submittedName>
        <fullName evidence="2">Uncharacterized stress protein (General stress protein 26)</fullName>
    </submittedName>
</protein>
<feature type="domain" description="General stress protein FMN-binding split barrel" evidence="1">
    <location>
        <begin position="9"/>
        <end position="150"/>
    </location>
</feature>
<dbReference type="PANTHER" id="PTHR34818">
    <property type="entry name" value="PROTEIN BLI-3"/>
    <property type="match status" value="1"/>
</dbReference>
<dbReference type="Gene3D" id="2.30.110.10">
    <property type="entry name" value="Electron Transport, Fmn-binding Protein, Chain A"/>
    <property type="match status" value="1"/>
</dbReference>
<dbReference type="OrthoDB" id="1432662at2"/>
<dbReference type="InterPro" id="IPR038725">
    <property type="entry name" value="YdaG_split_barrel_FMN-bd"/>
</dbReference>
<evidence type="ECO:0000313" key="3">
    <source>
        <dbReference type="Proteomes" id="UP000000322"/>
    </source>
</evidence>
<dbReference type="KEGG" id="ske:Sked_36910"/>
<gene>
    <name evidence="2" type="ordered locus">Sked_36910</name>
</gene>
<organism evidence="2 3">
    <name type="scientific">Sanguibacter keddieii (strain ATCC 51767 / DSM 10542 / NCFB 3025 / ST-74)</name>
    <dbReference type="NCBI Taxonomy" id="446469"/>
    <lineage>
        <taxon>Bacteria</taxon>
        <taxon>Bacillati</taxon>
        <taxon>Actinomycetota</taxon>
        <taxon>Actinomycetes</taxon>
        <taxon>Micrococcales</taxon>
        <taxon>Sanguibacteraceae</taxon>
        <taxon>Sanguibacter</taxon>
    </lineage>
</organism>
<dbReference type="EMBL" id="CP001819">
    <property type="protein sequence ID" value="ACZ23577.1"/>
    <property type="molecule type" value="Genomic_DNA"/>
</dbReference>
<dbReference type="HOGENOM" id="CLU_091428_1_1_11"/>
<name>D1BG60_SANKS</name>
<dbReference type="Pfam" id="PF16242">
    <property type="entry name" value="Pyrid_ox_like"/>
    <property type="match status" value="1"/>
</dbReference>
<dbReference type="STRING" id="446469.Sked_36910"/>
<evidence type="ECO:0000313" key="2">
    <source>
        <dbReference type="EMBL" id="ACZ23577.1"/>
    </source>
</evidence>
<dbReference type="InterPro" id="IPR052917">
    <property type="entry name" value="Stress-Dev_Protein"/>
</dbReference>
<dbReference type="PANTHER" id="PTHR34818:SF1">
    <property type="entry name" value="PROTEIN BLI-3"/>
    <property type="match status" value="1"/>
</dbReference>
<dbReference type="SUPFAM" id="SSF50475">
    <property type="entry name" value="FMN-binding split barrel"/>
    <property type="match status" value="1"/>
</dbReference>
<proteinExistence type="predicted"/>
<reference evidence="2 3" key="1">
    <citation type="journal article" date="2009" name="Stand. Genomic Sci.">
        <title>Complete genome sequence of Sanguibacter keddieii type strain (ST-74).</title>
        <authorList>
            <person name="Ivanova N."/>
            <person name="Sikorski J."/>
            <person name="Sims D."/>
            <person name="Brettin T."/>
            <person name="Detter J.C."/>
            <person name="Han C."/>
            <person name="Lapidus A."/>
            <person name="Copeland A."/>
            <person name="Glavina Del Rio T."/>
            <person name="Nolan M."/>
            <person name="Chen F."/>
            <person name="Lucas S."/>
            <person name="Tice H."/>
            <person name="Cheng J.F."/>
            <person name="Bruce D."/>
            <person name="Goodwin L."/>
            <person name="Pitluck S."/>
            <person name="Pati A."/>
            <person name="Mavromatis K."/>
            <person name="Chen A."/>
            <person name="Palaniappan K."/>
            <person name="D'haeseleer P."/>
            <person name="Chain P."/>
            <person name="Bristow J."/>
            <person name="Eisen J.A."/>
            <person name="Markowitz V."/>
            <person name="Hugenholtz P."/>
            <person name="Goker M."/>
            <person name="Pukall R."/>
            <person name="Klenk H.P."/>
            <person name="Kyrpides N.C."/>
        </authorList>
    </citation>
    <scope>NUCLEOTIDE SEQUENCE [LARGE SCALE GENOMIC DNA]</scope>
    <source>
        <strain evidence="3">ATCC 51767 / DSM 10542 / NCFB 3025 / ST-74</strain>
    </source>
</reference>
<accession>D1BG60</accession>
<evidence type="ECO:0000259" key="1">
    <source>
        <dbReference type="Pfam" id="PF16242"/>
    </source>
</evidence>
<keyword evidence="3" id="KW-1185">Reference proteome</keyword>
<dbReference type="InterPro" id="IPR012349">
    <property type="entry name" value="Split_barrel_FMN-bd"/>
</dbReference>
<dbReference type="RefSeq" id="WP_012868645.1">
    <property type="nucleotide sequence ID" value="NC_013521.1"/>
</dbReference>